<sequence length="48" mass="5182">MAASPLREVVLQGHMETATGPSVLRTGRRPQPGRRPRAAMSLDVLRAS</sequence>
<organism evidence="2">
    <name type="scientific">Streptomyces sp. R39</name>
    <dbReference type="NCBI Taxonomy" id="3238631"/>
    <lineage>
        <taxon>Bacteria</taxon>
        <taxon>Bacillati</taxon>
        <taxon>Actinomycetota</taxon>
        <taxon>Actinomycetes</taxon>
        <taxon>Kitasatosporales</taxon>
        <taxon>Streptomycetaceae</taxon>
        <taxon>Streptomyces</taxon>
    </lineage>
</organism>
<feature type="region of interest" description="Disordered" evidence="1">
    <location>
        <begin position="13"/>
        <end position="48"/>
    </location>
</feature>
<feature type="compositionally biased region" description="Basic residues" evidence="1">
    <location>
        <begin position="26"/>
        <end position="37"/>
    </location>
</feature>
<dbReference type="EMBL" id="CP163441">
    <property type="protein sequence ID" value="XDQ47589.1"/>
    <property type="molecule type" value="Genomic_DNA"/>
</dbReference>
<accession>A0AB39QY85</accession>
<proteinExistence type="predicted"/>
<dbReference type="RefSeq" id="WP_369226487.1">
    <property type="nucleotide sequence ID" value="NZ_CP163441.1"/>
</dbReference>
<evidence type="ECO:0000256" key="1">
    <source>
        <dbReference type="SAM" id="MobiDB-lite"/>
    </source>
</evidence>
<evidence type="ECO:0000313" key="2">
    <source>
        <dbReference type="EMBL" id="XDQ47589.1"/>
    </source>
</evidence>
<dbReference type="AlphaFoldDB" id="A0AB39QY85"/>
<reference evidence="2" key="1">
    <citation type="submission" date="2024-07" db="EMBL/GenBank/DDBJ databases">
        <authorList>
            <person name="Yu S.T."/>
        </authorList>
    </citation>
    <scope>NUCLEOTIDE SEQUENCE</scope>
    <source>
        <strain evidence="2">R39</strain>
    </source>
</reference>
<protein>
    <submittedName>
        <fullName evidence="2">Uncharacterized protein</fullName>
    </submittedName>
</protein>
<gene>
    <name evidence="2" type="ORF">AB5J52_37880</name>
</gene>
<name>A0AB39QY85_9ACTN</name>